<feature type="domain" description="Phospholipid/glycerol acyltransferase" evidence="3">
    <location>
        <begin position="42"/>
        <end position="156"/>
    </location>
</feature>
<dbReference type="GO" id="GO:0006654">
    <property type="term" value="P:phosphatidic acid biosynthetic process"/>
    <property type="evidence" value="ECO:0007669"/>
    <property type="project" value="TreeGrafter"/>
</dbReference>
<dbReference type="GO" id="GO:0003841">
    <property type="term" value="F:1-acylglycerol-3-phosphate O-acyltransferase activity"/>
    <property type="evidence" value="ECO:0007669"/>
    <property type="project" value="TreeGrafter"/>
</dbReference>
<dbReference type="GO" id="GO:0005886">
    <property type="term" value="C:plasma membrane"/>
    <property type="evidence" value="ECO:0007669"/>
    <property type="project" value="TreeGrafter"/>
</dbReference>
<dbReference type="SUPFAM" id="SSF69593">
    <property type="entry name" value="Glycerol-3-phosphate (1)-acyltransferase"/>
    <property type="match status" value="1"/>
</dbReference>
<keyword evidence="2 4" id="KW-0012">Acyltransferase</keyword>
<dbReference type="RefSeq" id="WP_155874359.1">
    <property type="nucleotide sequence ID" value="NZ_CP168248.1"/>
</dbReference>
<evidence type="ECO:0000256" key="1">
    <source>
        <dbReference type="ARBA" id="ARBA00022679"/>
    </source>
</evidence>
<evidence type="ECO:0000313" key="5">
    <source>
        <dbReference type="Proteomes" id="UP000423525"/>
    </source>
</evidence>
<dbReference type="SMART" id="SM00563">
    <property type="entry name" value="PlsC"/>
    <property type="match status" value="1"/>
</dbReference>
<evidence type="ECO:0000313" key="4">
    <source>
        <dbReference type="EMBL" id="VZH86353.1"/>
    </source>
</evidence>
<accession>A0A6I8MGW9</accession>
<evidence type="ECO:0000256" key="2">
    <source>
        <dbReference type="ARBA" id="ARBA00023315"/>
    </source>
</evidence>
<dbReference type="PANTHER" id="PTHR10434:SF55">
    <property type="entry name" value="POSSIBLE ACYLTRANSFERASE"/>
    <property type="match status" value="1"/>
</dbReference>
<proteinExistence type="predicted"/>
<reference evidence="4 5" key="1">
    <citation type="submission" date="2019-11" db="EMBL/GenBank/DDBJ databases">
        <authorList>
            <person name="Brisse S."/>
        </authorList>
    </citation>
    <scope>NUCLEOTIDE SEQUENCE [LARGE SCALE GENOMIC DNA]</scope>
    <source>
        <strain evidence="4">FRC0190</strain>
    </source>
</reference>
<dbReference type="CDD" id="cd07989">
    <property type="entry name" value="LPLAT_AGPAT-like"/>
    <property type="match status" value="1"/>
</dbReference>
<keyword evidence="1 4" id="KW-0808">Transferase</keyword>
<protein>
    <submittedName>
        <fullName evidence="4">1-acyl-sn-glycerol-3-phosphate acyltransferase</fullName>
    </submittedName>
</protein>
<evidence type="ECO:0000259" key="3">
    <source>
        <dbReference type="SMART" id="SM00563"/>
    </source>
</evidence>
<organism evidence="4 5">
    <name type="scientific">Corynebacterium rouxii</name>
    <dbReference type="NCBI Taxonomy" id="2719119"/>
    <lineage>
        <taxon>Bacteria</taxon>
        <taxon>Bacillati</taxon>
        <taxon>Actinomycetota</taxon>
        <taxon>Actinomycetes</taxon>
        <taxon>Mycobacteriales</taxon>
        <taxon>Corynebacteriaceae</taxon>
        <taxon>Corynebacterium</taxon>
    </lineage>
</organism>
<dbReference type="EMBL" id="LR738855">
    <property type="protein sequence ID" value="VZH86353.1"/>
    <property type="molecule type" value="Genomic_DNA"/>
</dbReference>
<name>A0A6I8MGW9_9CORY</name>
<dbReference type="Proteomes" id="UP000423525">
    <property type="component" value="Chromosome"/>
</dbReference>
<dbReference type="InterPro" id="IPR002123">
    <property type="entry name" value="Plipid/glycerol_acylTrfase"/>
</dbReference>
<sequence length="610" mass="65918">MAGMFQDLLYLNIIGAVRAITAAQGIKIRISGEENVPKSGGAVVVINHTGYLDFIYAGYPFRKFRRYVRYMAKGDVFKHPVAGPLLREMRHIPVDRIDGTAAFDQAVDMLKEGELVGIFPEATISRSFEIKTLRPGAVRMAQAAGVPIIMVMVVGSQRVWTKGHKKNLIHPGSPIHMKVFPAWYPEGDVNEATQELRRRMIAGLEEVWSDYQAEEPITPGALWAPARLGGGAPTFDEAQVEDEKVEQERRRVRVLTEEIAQLTEWITQATKAGANAVDAARHRVEDVLHREVVTKADTGKALSVLKDTVDEFVEEVVSGAKEGKDRVMDAGEQLRRSVADLYGQAVTASQVNPVVVQATAQVSMLLDRLPQRKDAPKAELPRVLVLSADGAVATYPEATLSPSALSKVAALAQQRPVVLTTISGMDRGVALARQVAQESGADVWVSVSAGAVAAKVSATDVSVLYECVVSDELRVAVQECADGVGLDVEWKDSHHGVVSGLGADPEPWQKLSQVVRVVPLPGESDRCVIVSSEASVEAAVQACVGDVWDEALVCAADASEVDALARAGRRVAVVSAPVVVLREAAQWCDRPDKDGVINFLDKHFITPESV</sequence>
<dbReference type="Pfam" id="PF01553">
    <property type="entry name" value="Acyltransferase"/>
    <property type="match status" value="1"/>
</dbReference>
<dbReference type="KEGG" id="crf:FRC0190_02264"/>
<dbReference type="AlphaFoldDB" id="A0A6I8MGW9"/>
<gene>
    <name evidence="4" type="ORF">FRC0190_02264</name>
</gene>
<dbReference type="PANTHER" id="PTHR10434">
    <property type="entry name" value="1-ACYL-SN-GLYCEROL-3-PHOSPHATE ACYLTRANSFERASE"/>
    <property type="match status" value="1"/>
</dbReference>